<accession>A0A1H6KHJ2</accession>
<gene>
    <name evidence="2" type="ORF">SAMN05660691_01087</name>
</gene>
<proteinExistence type="predicted"/>
<reference evidence="3" key="1">
    <citation type="submission" date="2016-10" db="EMBL/GenBank/DDBJ databases">
        <authorList>
            <person name="Varghese N."/>
            <person name="Submissions S."/>
        </authorList>
    </citation>
    <scope>NUCLEOTIDE SEQUENCE [LARGE SCALE GENOMIC DNA]</scope>
    <source>
        <strain evidence="3">DSM 17616</strain>
    </source>
</reference>
<organism evidence="2 3">
    <name type="scientific">Rheinheimera pacifica</name>
    <dbReference type="NCBI Taxonomy" id="173990"/>
    <lineage>
        <taxon>Bacteria</taxon>
        <taxon>Pseudomonadati</taxon>
        <taxon>Pseudomonadota</taxon>
        <taxon>Gammaproteobacteria</taxon>
        <taxon>Chromatiales</taxon>
        <taxon>Chromatiaceae</taxon>
        <taxon>Rheinheimera</taxon>
    </lineage>
</organism>
<feature type="chain" id="PRO_5011616540" evidence="1">
    <location>
        <begin position="18"/>
        <end position="148"/>
    </location>
</feature>
<dbReference type="OrthoDB" id="7062027at2"/>
<feature type="signal peptide" evidence="1">
    <location>
        <begin position="1"/>
        <end position="17"/>
    </location>
</feature>
<name>A0A1H6KHJ2_9GAMM</name>
<keyword evidence="1" id="KW-0732">Signal</keyword>
<evidence type="ECO:0000256" key="1">
    <source>
        <dbReference type="SAM" id="SignalP"/>
    </source>
</evidence>
<dbReference type="AlphaFoldDB" id="A0A1H6KHJ2"/>
<keyword evidence="3" id="KW-1185">Reference proteome</keyword>
<protein>
    <submittedName>
        <fullName evidence="2">Uncharacterized protein</fullName>
    </submittedName>
</protein>
<dbReference type="RefSeq" id="WP_092791068.1">
    <property type="nucleotide sequence ID" value="NZ_FNXF01000003.1"/>
</dbReference>
<dbReference type="Proteomes" id="UP000199371">
    <property type="component" value="Unassembled WGS sequence"/>
</dbReference>
<dbReference type="STRING" id="173990.SAMN05660691_01087"/>
<evidence type="ECO:0000313" key="3">
    <source>
        <dbReference type="Proteomes" id="UP000199371"/>
    </source>
</evidence>
<evidence type="ECO:0000313" key="2">
    <source>
        <dbReference type="EMBL" id="SEH73071.1"/>
    </source>
</evidence>
<sequence>MKKLMLIAALISSPIMAGESDWAQTDQPNVYTSLDIVSGKLSAMIKTYKDGSLRFGLFLPYEKCYVAESYTEPFASLIVVGGHHDFKLQCLGKNKAVVYSDDAVNVEIINALIKDGNVCLTIEEAGDSVKMCFSGKGVKELKELARVK</sequence>
<dbReference type="EMBL" id="FNXF01000003">
    <property type="protein sequence ID" value="SEH73071.1"/>
    <property type="molecule type" value="Genomic_DNA"/>
</dbReference>